<dbReference type="SMART" id="SM00849">
    <property type="entry name" value="Lactamase_B"/>
    <property type="match status" value="1"/>
</dbReference>
<keyword evidence="5 6" id="KW-0472">Membrane</keyword>
<dbReference type="InterPro" id="IPR004797">
    <property type="entry name" value="Competence_ComEC/Rec2"/>
</dbReference>
<dbReference type="InterPro" id="IPR001279">
    <property type="entry name" value="Metallo-B-lactamas"/>
</dbReference>
<dbReference type="Pfam" id="PF00753">
    <property type="entry name" value="Lactamase_B"/>
    <property type="match status" value="1"/>
</dbReference>
<dbReference type="InterPro" id="IPR036866">
    <property type="entry name" value="RibonucZ/Hydroxyglut_hydro"/>
</dbReference>
<dbReference type="GO" id="GO:0030420">
    <property type="term" value="P:establishment of competence for transformation"/>
    <property type="evidence" value="ECO:0007669"/>
    <property type="project" value="InterPro"/>
</dbReference>
<dbReference type="GO" id="GO:0005886">
    <property type="term" value="C:plasma membrane"/>
    <property type="evidence" value="ECO:0007669"/>
    <property type="project" value="UniProtKB-SubCell"/>
</dbReference>
<keyword evidence="3 6" id="KW-0812">Transmembrane</keyword>
<evidence type="ECO:0000313" key="9">
    <source>
        <dbReference type="Proteomes" id="UP000063699"/>
    </source>
</evidence>
<dbReference type="NCBIfam" id="TIGR00361">
    <property type="entry name" value="ComEC_Rec2"/>
    <property type="match status" value="1"/>
</dbReference>
<gene>
    <name evidence="8" type="ORF">AOZ06_11770</name>
</gene>
<feature type="transmembrane region" description="Helical" evidence="6">
    <location>
        <begin position="20"/>
        <end position="40"/>
    </location>
</feature>
<organism evidence="8 9">
    <name type="scientific">Kibdelosporangium phytohabitans</name>
    <dbReference type="NCBI Taxonomy" id="860235"/>
    <lineage>
        <taxon>Bacteria</taxon>
        <taxon>Bacillati</taxon>
        <taxon>Actinomycetota</taxon>
        <taxon>Actinomycetes</taxon>
        <taxon>Pseudonocardiales</taxon>
        <taxon>Pseudonocardiaceae</taxon>
        <taxon>Kibdelosporangium</taxon>
    </lineage>
</organism>
<dbReference type="Pfam" id="PF03772">
    <property type="entry name" value="Competence"/>
    <property type="match status" value="1"/>
</dbReference>
<name>A0A0N9HZ94_9PSEU</name>
<dbReference type="PANTHER" id="PTHR30619">
    <property type="entry name" value="DNA INTERNALIZATION/COMPETENCE PROTEIN COMEC/REC2"/>
    <property type="match status" value="1"/>
</dbReference>
<feature type="transmembrane region" description="Helical" evidence="6">
    <location>
        <begin position="46"/>
        <end position="65"/>
    </location>
</feature>
<evidence type="ECO:0000256" key="2">
    <source>
        <dbReference type="ARBA" id="ARBA00022475"/>
    </source>
</evidence>
<keyword evidence="4 6" id="KW-1133">Transmembrane helix</keyword>
<feature type="transmembrane region" description="Helical" evidence="6">
    <location>
        <begin position="419"/>
        <end position="446"/>
    </location>
</feature>
<dbReference type="InterPro" id="IPR035681">
    <property type="entry name" value="ComA-like_MBL"/>
</dbReference>
<dbReference type="InterPro" id="IPR004477">
    <property type="entry name" value="ComEC_N"/>
</dbReference>
<feature type="domain" description="Metallo-beta-lactamase" evidence="7">
    <location>
        <begin position="551"/>
        <end position="752"/>
    </location>
</feature>
<dbReference type="PANTHER" id="PTHR30619:SF1">
    <property type="entry name" value="RECOMBINATION PROTEIN 2"/>
    <property type="match status" value="1"/>
</dbReference>
<evidence type="ECO:0000256" key="3">
    <source>
        <dbReference type="ARBA" id="ARBA00022692"/>
    </source>
</evidence>
<comment type="subcellular location">
    <subcellularLocation>
        <location evidence="1">Cell membrane</location>
        <topology evidence="1">Multi-pass membrane protein</topology>
    </subcellularLocation>
</comment>
<feature type="transmembrane region" description="Helical" evidence="6">
    <location>
        <begin position="265"/>
        <end position="287"/>
    </location>
</feature>
<dbReference type="EMBL" id="CP012752">
    <property type="protein sequence ID" value="ALG07501.1"/>
    <property type="molecule type" value="Genomic_DNA"/>
</dbReference>
<evidence type="ECO:0000256" key="1">
    <source>
        <dbReference type="ARBA" id="ARBA00004651"/>
    </source>
</evidence>
<evidence type="ECO:0000256" key="6">
    <source>
        <dbReference type="SAM" id="Phobius"/>
    </source>
</evidence>
<dbReference type="STRING" id="860235.AOZ06_11770"/>
<proteinExistence type="predicted"/>
<dbReference type="SUPFAM" id="SSF56281">
    <property type="entry name" value="Metallo-hydrolase/oxidoreductase"/>
    <property type="match status" value="1"/>
</dbReference>
<evidence type="ECO:0000256" key="4">
    <source>
        <dbReference type="ARBA" id="ARBA00022989"/>
    </source>
</evidence>
<keyword evidence="9" id="KW-1185">Reference proteome</keyword>
<dbReference type="RefSeq" id="WP_054289469.1">
    <property type="nucleotide sequence ID" value="NZ_CP012752.1"/>
</dbReference>
<feature type="transmembrane region" description="Helical" evidence="6">
    <location>
        <begin position="453"/>
        <end position="470"/>
    </location>
</feature>
<feature type="transmembrane region" description="Helical" evidence="6">
    <location>
        <begin position="490"/>
        <end position="507"/>
    </location>
</feature>
<keyword evidence="2" id="KW-1003">Cell membrane</keyword>
<dbReference type="KEGG" id="kphy:AOZ06_11770"/>
<evidence type="ECO:0000259" key="7">
    <source>
        <dbReference type="SMART" id="SM00849"/>
    </source>
</evidence>
<dbReference type="CDD" id="cd07731">
    <property type="entry name" value="ComA-like_MBL-fold"/>
    <property type="match status" value="1"/>
</dbReference>
<feature type="transmembrane region" description="Helical" evidence="6">
    <location>
        <begin position="393"/>
        <end position="413"/>
    </location>
</feature>
<feature type="transmembrane region" description="Helical" evidence="6">
    <location>
        <begin position="294"/>
        <end position="312"/>
    </location>
</feature>
<protein>
    <submittedName>
        <fullName evidence="8">Competence protein ComEC</fullName>
    </submittedName>
</protein>
<feature type="transmembrane region" description="Helical" evidence="6">
    <location>
        <begin position="77"/>
        <end position="95"/>
    </location>
</feature>
<feature type="transmembrane region" description="Helical" evidence="6">
    <location>
        <begin position="362"/>
        <end position="381"/>
    </location>
</feature>
<sequence length="801" mass="83090">MRLLNRDVLEPLRTRDWRLAPAAVVVWLAGFTGLLVSWWLAVAIGALGGVLGLCLLRGWLPSAWLDGDARSRWLRRGMGWALVVCGALSVMPTALRLRSWEQDPLRAHAARGETARLAVVLADRPRPIFSEGFGGQQAGARLASVSADVRHAEVKGQAVPSTGSVLLLVPLSGWGNLLPGQELRTEGQLAPGDTVVAVLRVRGPPNGVTPAPVWQRAAEGMRAGLRAAAGDVLSAESAGLLPALVVGDTSGLPHRVVDEFRAAGMAHLLAVSGANLAIVGVATLLLLRTMRLGPRSCAAGAGLTLLGFVVLAGPEPSVLRAAVMGGVGLLALVVGRERAALPALAVSVVVLVLHDPAMATSFGFALSVLATGALVLLATRWTRSMTGRGVPRMIAESVAVPAAAHLVTAPVVAGMSGQVSLVAIGANLLAAPVVAPATVLGLLSALVAGPLPWLGEVFAWLAGPALYWMIQVGRHAAAIPGGALEWPTGWWGGTLLALVLVAILLLARLRRVRVLLVAVAVSLLVVLVPGRVLAPGWPPAGWSAVACDVGQGDAVVLATGEPERAVLVDTGPDPGAVAGCLDRLGVSRIPLVILTHLHADHIGGLSAVLDEREVGAVAVGSGRLPVWAWRDVRSRAERSDVPVMWLATGQRLDWPGLRIEVLGPHNADTRQEGEASGTEINNGSLVIRATTGGGRILLTGDVELAAQADLLDNATDLTADVLKVPHHGSRYTAKEFLDVIRPRIAVISVGAGNRYGHPNPTTVARLTAAGAMVLRTDQDGDIAITGDLSVVRRGDPRGPPH</sequence>
<dbReference type="Proteomes" id="UP000063699">
    <property type="component" value="Chromosome"/>
</dbReference>
<feature type="transmembrane region" description="Helical" evidence="6">
    <location>
        <begin position="514"/>
        <end position="534"/>
    </location>
</feature>
<evidence type="ECO:0000313" key="8">
    <source>
        <dbReference type="EMBL" id="ALG07501.1"/>
    </source>
</evidence>
<accession>A0A0N9HZ94</accession>
<evidence type="ECO:0000256" key="5">
    <source>
        <dbReference type="ARBA" id="ARBA00023136"/>
    </source>
</evidence>
<dbReference type="InterPro" id="IPR052159">
    <property type="entry name" value="Competence_DNA_uptake"/>
</dbReference>
<dbReference type="Gene3D" id="3.60.15.10">
    <property type="entry name" value="Ribonuclease Z/Hydroxyacylglutathione hydrolase-like"/>
    <property type="match status" value="1"/>
</dbReference>
<dbReference type="NCBIfam" id="TIGR00360">
    <property type="entry name" value="ComEC_N-term"/>
    <property type="match status" value="1"/>
</dbReference>
<dbReference type="AlphaFoldDB" id="A0A0N9HZ94"/>
<reference evidence="8 9" key="1">
    <citation type="submission" date="2015-07" db="EMBL/GenBank/DDBJ databases">
        <title>Genome sequencing of Kibdelosporangium phytohabitans.</title>
        <authorList>
            <person name="Qin S."/>
            <person name="Xing K."/>
        </authorList>
    </citation>
    <scope>NUCLEOTIDE SEQUENCE [LARGE SCALE GENOMIC DNA]</scope>
    <source>
        <strain evidence="8 9">KLBMP1111</strain>
    </source>
</reference>